<feature type="transmembrane region" description="Helical" evidence="2">
    <location>
        <begin position="79"/>
        <end position="99"/>
    </location>
</feature>
<protein>
    <submittedName>
        <fullName evidence="3">Uncharacterized protein</fullName>
    </submittedName>
</protein>
<evidence type="ECO:0000256" key="1">
    <source>
        <dbReference type="SAM" id="MobiDB-lite"/>
    </source>
</evidence>
<dbReference type="PROSITE" id="PS51257">
    <property type="entry name" value="PROKAR_LIPOPROTEIN"/>
    <property type="match status" value="1"/>
</dbReference>
<evidence type="ECO:0000313" key="3">
    <source>
        <dbReference type="EMBL" id="CUS14871.1"/>
    </source>
</evidence>
<evidence type="ECO:0000313" key="4">
    <source>
        <dbReference type="Proteomes" id="UP001412239"/>
    </source>
</evidence>
<feature type="transmembrane region" description="Helical" evidence="2">
    <location>
        <begin position="52"/>
        <end position="73"/>
    </location>
</feature>
<gene>
    <name evidence="3" type="ORF">GSTUAT00000941001</name>
</gene>
<reference evidence="3" key="1">
    <citation type="submission" date="2015-10" db="EMBL/GenBank/DDBJ databases">
        <authorList>
            <person name="Regsiter A."/>
            <person name="william w."/>
        </authorList>
    </citation>
    <scope>NUCLEOTIDE SEQUENCE</scope>
    <source>
        <strain evidence="3">Montdore</strain>
    </source>
</reference>
<evidence type="ECO:0000256" key="2">
    <source>
        <dbReference type="SAM" id="Phobius"/>
    </source>
</evidence>
<keyword evidence="2" id="KW-0472">Membrane</keyword>
<feature type="transmembrane region" description="Helical" evidence="2">
    <location>
        <begin position="20"/>
        <end position="40"/>
    </location>
</feature>
<keyword evidence="2" id="KW-0812">Transmembrane</keyword>
<keyword evidence="2" id="KW-1133">Transmembrane helix</keyword>
<feature type="region of interest" description="Disordered" evidence="1">
    <location>
        <begin position="166"/>
        <end position="205"/>
    </location>
</feature>
<organism evidence="3 4">
    <name type="scientific">Tuber aestivum</name>
    <name type="common">summer truffle</name>
    <dbReference type="NCBI Taxonomy" id="59557"/>
    <lineage>
        <taxon>Eukaryota</taxon>
        <taxon>Fungi</taxon>
        <taxon>Dikarya</taxon>
        <taxon>Ascomycota</taxon>
        <taxon>Pezizomycotina</taxon>
        <taxon>Pezizomycetes</taxon>
        <taxon>Pezizales</taxon>
        <taxon>Tuberaceae</taxon>
        <taxon>Tuber</taxon>
    </lineage>
</organism>
<dbReference type="EMBL" id="LN890954">
    <property type="protein sequence ID" value="CUS14871.1"/>
    <property type="molecule type" value="Genomic_DNA"/>
</dbReference>
<proteinExistence type="predicted"/>
<dbReference type="Proteomes" id="UP001412239">
    <property type="component" value="Unassembled WGS sequence"/>
</dbReference>
<accession>A0A292Q705</accession>
<name>A0A292Q705_9PEZI</name>
<keyword evidence="4" id="KW-1185">Reference proteome</keyword>
<sequence>MPKIWVPKQRTTALPLYTNQLATALGCASYFPFLLFFLVRTITLSYEPSVRCLSLTSLPLLPSPVIGATMILYECRFGTLWITTLALCYYSLVVGGQTLGSLTTSGCFRWCLIPRCPGLETNCVCSGFRAALEVADIWECALQACPTAVAMAGFAILVDECRPSISTSTRSSRTRSRTTILPPFPTSSPTSASTTTSNVISTSTS</sequence>
<feature type="non-terminal residue" evidence="3">
    <location>
        <position position="205"/>
    </location>
</feature>
<dbReference type="AlphaFoldDB" id="A0A292Q705"/>